<keyword evidence="1" id="KW-0540">Nuclease</keyword>
<dbReference type="GO" id="GO:0009307">
    <property type="term" value="P:DNA restriction-modification system"/>
    <property type="evidence" value="ECO:0007669"/>
    <property type="project" value="InterPro"/>
</dbReference>
<dbReference type="Proteomes" id="UP000543556">
    <property type="component" value="Unassembled WGS sequence"/>
</dbReference>
<accession>A0A7Y7IIL2</accession>
<evidence type="ECO:0000313" key="1">
    <source>
        <dbReference type="EMBL" id="NVM96154.1"/>
    </source>
</evidence>
<dbReference type="InterPro" id="IPR019292">
    <property type="entry name" value="McrC"/>
</dbReference>
<sequence>MVVISGKTEIPIGNLWLLMLYASKFYEAGAESLDGVEQYPELLPDLLAEILVASVGDRIRRPLTPIFSMTARDLRRVRGRIDVLRTASHQLLRQGQIACRFDELTIDSPRNRMVLTALKVLSPLVASKQLASECRGQSRALERMGVSSSYSVRDAKALHIRLTRNDSQDRRMIQAARLALTLDLPADTAAPQGNTRRFLKIHEFRALFEAAVGGLYAATLGREGWRVSRGRQLAWDAADATDGALALMPRMKTDIILENAKDNRRIVIDTKFTSILAEGKYGKETFKSGHLYQLYTYVRTQESESDLFSALSEGMLIYPATGESIRESFQLSDHKMTLATVDLTRPAVEVRQQLLDIVLTL</sequence>
<dbReference type="RefSeq" id="WP_176635879.1">
    <property type="nucleotide sequence ID" value="NZ_JAAMFM010000025.1"/>
</dbReference>
<reference evidence="1 2" key="1">
    <citation type="submission" date="2020-02" db="EMBL/GenBank/DDBJ databases">
        <title>Genome sequence of strain AETb3-4.</title>
        <authorList>
            <person name="Gao J."/>
            <person name="Zhang X."/>
        </authorList>
    </citation>
    <scope>NUCLEOTIDE SEQUENCE [LARGE SCALE GENOMIC DNA]</scope>
    <source>
        <strain evidence="1 2">AETb3-4</strain>
    </source>
</reference>
<gene>
    <name evidence="1" type="ORF">G6034_14840</name>
</gene>
<dbReference type="GO" id="GO:0004519">
    <property type="term" value="F:endonuclease activity"/>
    <property type="evidence" value="ECO:0007669"/>
    <property type="project" value="UniProtKB-KW"/>
</dbReference>
<dbReference type="EMBL" id="JAAMFM010000025">
    <property type="protein sequence ID" value="NVM96154.1"/>
    <property type="molecule type" value="Genomic_DNA"/>
</dbReference>
<dbReference type="PIRSF" id="PIRSF003109">
    <property type="entry name" value="McrC"/>
    <property type="match status" value="1"/>
</dbReference>
<protein>
    <submittedName>
        <fullName evidence="1">5-methylcytosine-specific restriction endonuclease system specificity protein McrC</fullName>
    </submittedName>
</protein>
<keyword evidence="1" id="KW-0378">Hydrolase</keyword>
<dbReference type="PANTHER" id="PTHR38733">
    <property type="entry name" value="PROTEIN MCRC"/>
    <property type="match status" value="1"/>
</dbReference>
<dbReference type="InterPro" id="IPR014407">
    <property type="entry name" value="McrC_bac"/>
</dbReference>
<dbReference type="Pfam" id="PF10117">
    <property type="entry name" value="McrBC"/>
    <property type="match status" value="1"/>
</dbReference>
<evidence type="ECO:0000313" key="2">
    <source>
        <dbReference type="Proteomes" id="UP000543556"/>
    </source>
</evidence>
<comment type="caution">
    <text evidence="1">The sequence shown here is derived from an EMBL/GenBank/DDBJ whole genome shotgun (WGS) entry which is preliminary data.</text>
</comment>
<dbReference type="PANTHER" id="PTHR38733:SF1">
    <property type="entry name" value="TYPE IV METHYL-DIRECTED RESTRICTION ENZYME ECOKMCRBC"/>
    <property type="match status" value="1"/>
</dbReference>
<organism evidence="1 2">
    <name type="scientific">Arthrobacter wenxiniae</name>
    <dbReference type="NCBI Taxonomy" id="2713570"/>
    <lineage>
        <taxon>Bacteria</taxon>
        <taxon>Bacillati</taxon>
        <taxon>Actinomycetota</taxon>
        <taxon>Actinomycetes</taxon>
        <taxon>Micrococcales</taxon>
        <taxon>Micrococcaceae</taxon>
        <taxon>Arthrobacter</taxon>
    </lineage>
</organism>
<proteinExistence type="predicted"/>
<dbReference type="AlphaFoldDB" id="A0A7Y7IIL2"/>
<keyword evidence="1" id="KW-0255">Endonuclease</keyword>
<keyword evidence="2" id="KW-1185">Reference proteome</keyword>
<name>A0A7Y7IIL2_9MICC</name>